<dbReference type="AlphaFoldDB" id="A0A381YE83"/>
<dbReference type="SUPFAM" id="SSF51197">
    <property type="entry name" value="Clavaminate synthase-like"/>
    <property type="match status" value="1"/>
</dbReference>
<reference evidence="1" key="1">
    <citation type="submission" date="2018-05" db="EMBL/GenBank/DDBJ databases">
        <authorList>
            <person name="Lanie J.A."/>
            <person name="Ng W.-L."/>
            <person name="Kazmierczak K.M."/>
            <person name="Andrzejewski T.M."/>
            <person name="Davidsen T.M."/>
            <person name="Wayne K.J."/>
            <person name="Tettelin H."/>
            <person name="Glass J.I."/>
            <person name="Rusch D."/>
            <person name="Podicherti R."/>
            <person name="Tsui H.-C.T."/>
            <person name="Winkler M.E."/>
        </authorList>
    </citation>
    <scope>NUCLEOTIDE SEQUENCE</scope>
</reference>
<evidence type="ECO:0008006" key="2">
    <source>
        <dbReference type="Google" id="ProtNLM"/>
    </source>
</evidence>
<accession>A0A381YE83</accession>
<evidence type="ECO:0000313" key="1">
    <source>
        <dbReference type="EMBL" id="SVA75200.1"/>
    </source>
</evidence>
<protein>
    <recommendedName>
        <fullName evidence="2">Phytanoyl-CoA dioxygenase</fullName>
    </recommendedName>
</protein>
<gene>
    <name evidence="1" type="ORF">METZ01_LOCUS128054</name>
</gene>
<organism evidence="1">
    <name type="scientific">marine metagenome</name>
    <dbReference type="NCBI Taxonomy" id="408172"/>
    <lineage>
        <taxon>unclassified sequences</taxon>
        <taxon>metagenomes</taxon>
        <taxon>ecological metagenomes</taxon>
    </lineage>
</organism>
<feature type="non-terminal residue" evidence="1">
    <location>
        <position position="1"/>
    </location>
</feature>
<sequence length="164" mass="18204">VTTLTQDQKRSLYKDGYIILRNVVSEKLVQAALDRIHAAKRGENIGGEREMTDLINASSITPILTEAMGTFDPPSFCQVGVSKVREPGDHFNNLGYRDKEMPYYNAETHMDGSLTIAIPQEVQEGTEDEIYNRYIASGPKGDLGRSPDVIGHNMGPLFDDPEMT</sequence>
<name>A0A381YE83_9ZZZZ</name>
<dbReference type="Gene3D" id="2.60.120.620">
    <property type="entry name" value="q2cbj1_9rhob like domain"/>
    <property type="match status" value="1"/>
</dbReference>
<dbReference type="EMBL" id="UINC01018003">
    <property type="protein sequence ID" value="SVA75200.1"/>
    <property type="molecule type" value="Genomic_DNA"/>
</dbReference>
<feature type="non-terminal residue" evidence="1">
    <location>
        <position position="164"/>
    </location>
</feature>
<proteinExistence type="predicted"/>